<evidence type="ECO:0000313" key="10">
    <source>
        <dbReference type="Proteomes" id="UP000823749"/>
    </source>
</evidence>
<dbReference type="GO" id="GO:0005506">
    <property type="term" value="F:iron ion binding"/>
    <property type="evidence" value="ECO:0007669"/>
    <property type="project" value="InterPro"/>
</dbReference>
<dbReference type="AlphaFoldDB" id="A0AAV6JGL9"/>
<dbReference type="SUPFAM" id="SSF48264">
    <property type="entry name" value="Cytochrome P450"/>
    <property type="match status" value="1"/>
</dbReference>
<feature type="binding site" description="axial binding residue" evidence="8">
    <location>
        <position position="129"/>
    </location>
    <ligand>
        <name>heme</name>
        <dbReference type="ChEBI" id="CHEBI:30413"/>
    </ligand>
    <ligandPart>
        <name>Fe</name>
        <dbReference type="ChEBI" id="CHEBI:18248"/>
    </ligandPart>
</feature>
<evidence type="ECO:0000256" key="6">
    <source>
        <dbReference type="ARBA" id="ARBA00023004"/>
    </source>
</evidence>
<name>A0AAV6JGL9_9ERIC</name>
<keyword evidence="7" id="KW-0503">Monooxygenase</keyword>
<comment type="caution">
    <text evidence="9">The sequence shown here is derived from an EMBL/GenBank/DDBJ whole genome shotgun (WGS) entry which is preliminary data.</text>
</comment>
<evidence type="ECO:0000256" key="1">
    <source>
        <dbReference type="ARBA" id="ARBA00001971"/>
    </source>
</evidence>
<evidence type="ECO:0000256" key="3">
    <source>
        <dbReference type="ARBA" id="ARBA00022617"/>
    </source>
</evidence>
<dbReference type="FunFam" id="1.10.630.10:FF:000126">
    <property type="entry name" value="Predicted protein"/>
    <property type="match status" value="1"/>
</dbReference>
<evidence type="ECO:0000256" key="5">
    <source>
        <dbReference type="ARBA" id="ARBA00023002"/>
    </source>
</evidence>
<dbReference type="PANTHER" id="PTHR47951">
    <property type="entry name" value="OS08G0547900 PROTEIN"/>
    <property type="match status" value="1"/>
</dbReference>
<evidence type="ECO:0008006" key="11">
    <source>
        <dbReference type="Google" id="ProtNLM"/>
    </source>
</evidence>
<keyword evidence="3 8" id="KW-0349">Heme</keyword>
<dbReference type="InterPro" id="IPR002401">
    <property type="entry name" value="Cyt_P450_E_grp-I"/>
</dbReference>
<comment type="similarity">
    <text evidence="2">Belongs to the cytochrome P450 family.</text>
</comment>
<dbReference type="GO" id="GO:0016705">
    <property type="term" value="F:oxidoreductase activity, acting on paired donors, with incorporation or reduction of molecular oxygen"/>
    <property type="evidence" value="ECO:0007669"/>
    <property type="project" value="InterPro"/>
</dbReference>
<dbReference type="PRINTS" id="PR00385">
    <property type="entry name" value="P450"/>
</dbReference>
<organism evidence="9 10">
    <name type="scientific">Rhododendron griersonianum</name>
    <dbReference type="NCBI Taxonomy" id="479676"/>
    <lineage>
        <taxon>Eukaryota</taxon>
        <taxon>Viridiplantae</taxon>
        <taxon>Streptophyta</taxon>
        <taxon>Embryophyta</taxon>
        <taxon>Tracheophyta</taxon>
        <taxon>Spermatophyta</taxon>
        <taxon>Magnoliopsida</taxon>
        <taxon>eudicotyledons</taxon>
        <taxon>Gunneridae</taxon>
        <taxon>Pentapetalae</taxon>
        <taxon>asterids</taxon>
        <taxon>Ericales</taxon>
        <taxon>Ericaceae</taxon>
        <taxon>Ericoideae</taxon>
        <taxon>Rhodoreae</taxon>
        <taxon>Rhododendron</taxon>
    </lineage>
</organism>
<sequence length="191" mass="21855">MAELLHKLEVMKKVQEELSDVVGLDNVVEESHMPKLHYLDAVLKETFRLHPVLPLLVPKRPNQSSIVGGYTIPKDTRVFLNVWAIHRDPEAWDDPSEFKPERFLSDASEWDYNGNNFQFLPFRSGRRICAGLPLAEKMVMYALALVLHSFNWKVPEGEEIELSGKFGIVMKKSKPLIAVPTQRLSSLKLYA</sequence>
<comment type="cofactor">
    <cofactor evidence="1 8">
        <name>heme</name>
        <dbReference type="ChEBI" id="CHEBI:30413"/>
    </cofactor>
</comment>
<dbReference type="InterPro" id="IPR036396">
    <property type="entry name" value="Cyt_P450_sf"/>
</dbReference>
<evidence type="ECO:0000256" key="2">
    <source>
        <dbReference type="ARBA" id="ARBA00010617"/>
    </source>
</evidence>
<gene>
    <name evidence="9" type="ORF">RHGRI_020471</name>
</gene>
<dbReference type="Gene3D" id="1.10.630.10">
    <property type="entry name" value="Cytochrome P450"/>
    <property type="match status" value="1"/>
</dbReference>
<dbReference type="PANTHER" id="PTHR47951:SF7">
    <property type="entry name" value="FLAVONOID 3',5'-HYDROXYLASE-LIKE ISOFORM X1"/>
    <property type="match status" value="1"/>
</dbReference>
<keyword evidence="10" id="KW-1185">Reference proteome</keyword>
<evidence type="ECO:0000256" key="8">
    <source>
        <dbReference type="PIRSR" id="PIRSR602401-1"/>
    </source>
</evidence>
<evidence type="ECO:0000256" key="7">
    <source>
        <dbReference type="ARBA" id="ARBA00023033"/>
    </source>
</evidence>
<keyword evidence="6 8" id="KW-0408">Iron</keyword>
<dbReference type="Pfam" id="PF00067">
    <property type="entry name" value="p450"/>
    <property type="match status" value="1"/>
</dbReference>
<keyword evidence="4 8" id="KW-0479">Metal-binding</keyword>
<reference evidence="9" key="1">
    <citation type="submission" date="2020-08" db="EMBL/GenBank/DDBJ databases">
        <title>Plant Genome Project.</title>
        <authorList>
            <person name="Zhang R.-G."/>
        </authorList>
    </citation>
    <scope>NUCLEOTIDE SEQUENCE</scope>
    <source>
        <strain evidence="9">WSP0</strain>
        <tissue evidence="9">Leaf</tissue>
    </source>
</reference>
<dbReference type="GO" id="GO:0020037">
    <property type="term" value="F:heme binding"/>
    <property type="evidence" value="ECO:0007669"/>
    <property type="project" value="InterPro"/>
</dbReference>
<dbReference type="InterPro" id="IPR001128">
    <property type="entry name" value="Cyt_P450"/>
</dbReference>
<dbReference type="PRINTS" id="PR00463">
    <property type="entry name" value="EP450I"/>
</dbReference>
<evidence type="ECO:0000256" key="4">
    <source>
        <dbReference type="ARBA" id="ARBA00022723"/>
    </source>
</evidence>
<protein>
    <recommendedName>
        <fullName evidence="11">Cytochrome P450</fullName>
    </recommendedName>
</protein>
<accession>A0AAV6JGL9</accession>
<evidence type="ECO:0000313" key="9">
    <source>
        <dbReference type="EMBL" id="KAG5540252.1"/>
    </source>
</evidence>
<proteinExistence type="inferred from homology"/>
<dbReference type="GO" id="GO:0004497">
    <property type="term" value="F:monooxygenase activity"/>
    <property type="evidence" value="ECO:0007669"/>
    <property type="project" value="UniProtKB-KW"/>
</dbReference>
<keyword evidence="5" id="KW-0560">Oxidoreductase</keyword>
<dbReference type="Proteomes" id="UP000823749">
    <property type="component" value="Chromosome 7"/>
</dbReference>
<dbReference type="EMBL" id="JACTNZ010000007">
    <property type="protein sequence ID" value="KAG5540252.1"/>
    <property type="molecule type" value="Genomic_DNA"/>
</dbReference>